<evidence type="ECO:0000313" key="1">
    <source>
        <dbReference type="EMBL" id="KAK2943675.1"/>
    </source>
</evidence>
<name>A0ABQ9X068_9EUKA</name>
<dbReference type="EMBL" id="JARBJD010000334">
    <property type="protein sequence ID" value="KAK2943675.1"/>
    <property type="molecule type" value="Genomic_DNA"/>
</dbReference>
<comment type="caution">
    <text evidence="1">The sequence shown here is derived from an EMBL/GenBank/DDBJ whole genome shotgun (WGS) entry which is preliminary data.</text>
</comment>
<organism evidence="1 2">
    <name type="scientific">Blattamonas nauphoetae</name>
    <dbReference type="NCBI Taxonomy" id="2049346"/>
    <lineage>
        <taxon>Eukaryota</taxon>
        <taxon>Metamonada</taxon>
        <taxon>Preaxostyla</taxon>
        <taxon>Oxymonadida</taxon>
        <taxon>Blattamonas</taxon>
    </lineage>
</organism>
<evidence type="ECO:0008006" key="3">
    <source>
        <dbReference type="Google" id="ProtNLM"/>
    </source>
</evidence>
<dbReference type="Proteomes" id="UP001281761">
    <property type="component" value="Unassembled WGS sequence"/>
</dbReference>
<keyword evidence="2" id="KW-1185">Reference proteome</keyword>
<sequence length="162" mass="17882">MVSSPQGTSVVPAISISNAFSFFECVLVDVFDSVGTKNGVFLISSFASNEHPSSENHGECVCTPSPPPSDPTITFPPSLQWMFRRNEGNDVEFGELSWNAVVSMFRLPFLIWIAPCERWEKDMNVREVEQLFSCKTPLCHEQISCSSLVVVDRVGVCGVSSK</sequence>
<evidence type="ECO:0000313" key="2">
    <source>
        <dbReference type="Proteomes" id="UP001281761"/>
    </source>
</evidence>
<reference evidence="1 2" key="1">
    <citation type="journal article" date="2022" name="bioRxiv">
        <title>Genomics of Preaxostyla Flagellates Illuminates Evolutionary Transitions and the Path Towards Mitochondrial Loss.</title>
        <authorList>
            <person name="Novak L.V.F."/>
            <person name="Treitli S.C."/>
            <person name="Pyrih J."/>
            <person name="Halakuc P."/>
            <person name="Pipaliya S.V."/>
            <person name="Vacek V."/>
            <person name="Brzon O."/>
            <person name="Soukal P."/>
            <person name="Eme L."/>
            <person name="Dacks J.B."/>
            <person name="Karnkowska A."/>
            <person name="Elias M."/>
            <person name="Hampl V."/>
        </authorList>
    </citation>
    <scope>NUCLEOTIDE SEQUENCE [LARGE SCALE GENOMIC DNA]</scope>
    <source>
        <strain evidence="1">NAU3</strain>
        <tissue evidence="1">Gut</tissue>
    </source>
</reference>
<accession>A0ABQ9X068</accession>
<protein>
    <recommendedName>
        <fullName evidence="3">Flavin reductase like domain-containing protein</fullName>
    </recommendedName>
</protein>
<proteinExistence type="predicted"/>
<gene>
    <name evidence="1" type="ORF">BLNAU_21423</name>
</gene>